<dbReference type="RefSeq" id="WP_302713799.1">
    <property type="nucleotide sequence ID" value="NZ_JAULRT010000060.1"/>
</dbReference>
<dbReference type="Pfam" id="PF04542">
    <property type="entry name" value="Sigma70_r2"/>
    <property type="match status" value="1"/>
</dbReference>
<comment type="caution">
    <text evidence="4">The sequence shown here is derived from an EMBL/GenBank/DDBJ whole genome shotgun (WGS) entry which is preliminary data.</text>
</comment>
<dbReference type="PANTHER" id="PTHR30173:SF36">
    <property type="entry name" value="ECF RNA POLYMERASE SIGMA FACTOR SIGJ"/>
    <property type="match status" value="1"/>
</dbReference>
<dbReference type="PANTHER" id="PTHR30173">
    <property type="entry name" value="SIGMA 19 FACTOR"/>
    <property type="match status" value="1"/>
</dbReference>
<dbReference type="InterPro" id="IPR014284">
    <property type="entry name" value="RNA_pol_sigma-70_dom"/>
</dbReference>
<organism evidence="4 5">
    <name type="scientific">Gilvimarinus algae</name>
    <dbReference type="NCBI Taxonomy" id="3058037"/>
    <lineage>
        <taxon>Bacteria</taxon>
        <taxon>Pseudomonadati</taxon>
        <taxon>Pseudomonadota</taxon>
        <taxon>Gammaproteobacteria</taxon>
        <taxon>Cellvibrionales</taxon>
        <taxon>Cellvibrionaceae</taxon>
        <taxon>Gilvimarinus</taxon>
    </lineage>
</organism>
<evidence type="ECO:0000313" key="5">
    <source>
        <dbReference type="Proteomes" id="UP001168380"/>
    </source>
</evidence>
<dbReference type="SUPFAM" id="SSF54427">
    <property type="entry name" value="NTF2-like"/>
    <property type="match status" value="1"/>
</dbReference>
<dbReference type="SUPFAM" id="SSF88946">
    <property type="entry name" value="Sigma2 domain of RNA polymerase sigma factors"/>
    <property type="match status" value="1"/>
</dbReference>
<comment type="subunit">
    <text evidence="1">Interacts transiently with the RNA polymerase catalytic core formed by RpoA, RpoB, RpoC and RpoZ (2 alpha, 1 beta, 1 beta' and 1 omega subunit) to form the RNA polymerase holoenzyme that can initiate transcription.</text>
</comment>
<dbReference type="Pfam" id="PF08281">
    <property type="entry name" value="Sigma70_r4_2"/>
    <property type="match status" value="1"/>
</dbReference>
<sequence>MAKDTCAEEFERHRSYLGALAYRMLGSVSEAEDAVQEAFLRWHQTHSAEIDNPRAYLSRITTRLCLDQLKLAHRKREVYVGPWLPEPLVEAEADSAQQLAEEASYALLLALERLSPPERAAFILHDLFDLDYPQVAAALERSEASCRQLCSRARARVKEQQSRFAPAPQEARSLCQAFFQASRSGDTQQLQSLLASGARFHSDGGGKRSAALRTIFGREKICRLFAGLARKLGPRDPLWQERVTINGLPGVLTLEADGHLQTLAIEAAHGAIDTVYVVRNPEKLAHLVARLPAELRPRLASATQPA</sequence>
<dbReference type="NCBIfam" id="NF007214">
    <property type="entry name" value="PRK09636.1"/>
    <property type="match status" value="1"/>
</dbReference>
<feature type="domain" description="RNA polymerase sigma factor 70 region 4 type 2" evidence="3">
    <location>
        <begin position="106"/>
        <end position="156"/>
    </location>
</feature>
<evidence type="ECO:0000256" key="1">
    <source>
        <dbReference type="ARBA" id="ARBA00011344"/>
    </source>
</evidence>
<dbReference type="InterPro" id="IPR013249">
    <property type="entry name" value="RNA_pol_sigma70_r4_t2"/>
</dbReference>
<dbReference type="InterPro" id="IPR013324">
    <property type="entry name" value="RNA_pol_sigma_r3/r4-like"/>
</dbReference>
<dbReference type="InterPro" id="IPR013325">
    <property type="entry name" value="RNA_pol_sigma_r2"/>
</dbReference>
<accession>A0ABT8TG73</accession>
<dbReference type="Gene3D" id="3.10.450.50">
    <property type="match status" value="1"/>
</dbReference>
<dbReference type="InterPro" id="IPR007627">
    <property type="entry name" value="RNA_pol_sigma70_r2"/>
</dbReference>
<feature type="domain" description="RNA polymerase sigma-70 region 2" evidence="2">
    <location>
        <begin position="10"/>
        <end position="70"/>
    </location>
</feature>
<dbReference type="SUPFAM" id="SSF88659">
    <property type="entry name" value="Sigma3 and sigma4 domains of RNA polymerase sigma factors"/>
    <property type="match status" value="1"/>
</dbReference>
<evidence type="ECO:0000259" key="3">
    <source>
        <dbReference type="Pfam" id="PF08281"/>
    </source>
</evidence>
<protein>
    <submittedName>
        <fullName evidence="4">Sigma-70 family RNA polymerase sigma factor</fullName>
    </submittedName>
</protein>
<keyword evidence="5" id="KW-1185">Reference proteome</keyword>
<dbReference type="InterPro" id="IPR052704">
    <property type="entry name" value="ECF_Sigma-70_Domain"/>
</dbReference>
<proteinExistence type="predicted"/>
<dbReference type="Gene3D" id="1.10.10.10">
    <property type="entry name" value="Winged helix-like DNA-binding domain superfamily/Winged helix DNA-binding domain"/>
    <property type="match status" value="1"/>
</dbReference>
<gene>
    <name evidence="4" type="ORF">QWI16_13010</name>
</gene>
<dbReference type="NCBIfam" id="TIGR02937">
    <property type="entry name" value="sigma70-ECF"/>
    <property type="match status" value="1"/>
</dbReference>
<dbReference type="EMBL" id="JAULRT010000060">
    <property type="protein sequence ID" value="MDO3383092.1"/>
    <property type="molecule type" value="Genomic_DNA"/>
</dbReference>
<name>A0ABT8TG73_9GAMM</name>
<reference evidence="4" key="1">
    <citation type="submission" date="2023-07" db="EMBL/GenBank/DDBJ databases">
        <title>Gilvimarinus algae sp. nov., isolated from the surface of Kelp.</title>
        <authorList>
            <person name="Sun Y.Y."/>
            <person name="Gong Y."/>
            <person name="Du Z.J."/>
        </authorList>
    </citation>
    <scope>NUCLEOTIDE SEQUENCE</scope>
    <source>
        <strain evidence="4">SDUM040014</strain>
    </source>
</reference>
<dbReference type="InterPro" id="IPR032710">
    <property type="entry name" value="NTF2-like_dom_sf"/>
</dbReference>
<evidence type="ECO:0000259" key="2">
    <source>
        <dbReference type="Pfam" id="PF04542"/>
    </source>
</evidence>
<dbReference type="InterPro" id="IPR036388">
    <property type="entry name" value="WH-like_DNA-bd_sf"/>
</dbReference>
<evidence type="ECO:0000313" key="4">
    <source>
        <dbReference type="EMBL" id="MDO3383092.1"/>
    </source>
</evidence>
<dbReference type="Gene3D" id="1.10.1740.10">
    <property type="match status" value="1"/>
</dbReference>
<dbReference type="Proteomes" id="UP001168380">
    <property type="component" value="Unassembled WGS sequence"/>
</dbReference>